<evidence type="ECO:0000313" key="6">
    <source>
        <dbReference type="EMBL" id="MDP9840126.1"/>
    </source>
</evidence>
<dbReference type="InterPro" id="IPR005119">
    <property type="entry name" value="LysR_subst-bd"/>
</dbReference>
<dbReference type="PROSITE" id="PS50931">
    <property type="entry name" value="HTH_LYSR"/>
    <property type="match status" value="1"/>
</dbReference>
<reference evidence="6 7" key="1">
    <citation type="submission" date="2023-07" db="EMBL/GenBank/DDBJ databases">
        <title>Sorghum-associated microbial communities from plants grown in Nebraska, USA.</title>
        <authorList>
            <person name="Schachtman D."/>
        </authorList>
    </citation>
    <scope>NUCLEOTIDE SEQUENCE [LARGE SCALE GENOMIC DNA]</scope>
    <source>
        <strain evidence="6 7">DS1307</strain>
    </source>
</reference>
<dbReference type="PRINTS" id="PR00039">
    <property type="entry name" value="HTHLYSR"/>
</dbReference>
<dbReference type="RefSeq" id="WP_306839427.1">
    <property type="nucleotide sequence ID" value="NZ_JAUSRF010000022.1"/>
</dbReference>
<dbReference type="GO" id="GO:0003677">
    <property type="term" value="F:DNA binding"/>
    <property type="evidence" value="ECO:0007669"/>
    <property type="project" value="UniProtKB-KW"/>
</dbReference>
<evidence type="ECO:0000259" key="5">
    <source>
        <dbReference type="PROSITE" id="PS50931"/>
    </source>
</evidence>
<dbReference type="InterPro" id="IPR036388">
    <property type="entry name" value="WH-like_DNA-bd_sf"/>
</dbReference>
<keyword evidence="2" id="KW-0805">Transcription regulation</keyword>
<proteinExistence type="inferred from homology"/>
<comment type="caution">
    <text evidence="6">The sequence shown here is derived from an EMBL/GenBank/DDBJ whole genome shotgun (WGS) entry which is preliminary data.</text>
</comment>
<dbReference type="SUPFAM" id="SSF53850">
    <property type="entry name" value="Periplasmic binding protein-like II"/>
    <property type="match status" value="1"/>
</dbReference>
<keyword evidence="4" id="KW-0804">Transcription</keyword>
<dbReference type="Pfam" id="PF03466">
    <property type="entry name" value="LysR_substrate"/>
    <property type="match status" value="1"/>
</dbReference>
<dbReference type="EMBL" id="JAUSRF010000022">
    <property type="protein sequence ID" value="MDP9840126.1"/>
    <property type="molecule type" value="Genomic_DNA"/>
</dbReference>
<feature type="domain" description="HTH lysR-type" evidence="5">
    <location>
        <begin position="5"/>
        <end position="62"/>
    </location>
</feature>
<dbReference type="Gene3D" id="3.40.190.10">
    <property type="entry name" value="Periplasmic binding protein-like II"/>
    <property type="match status" value="2"/>
</dbReference>
<dbReference type="Pfam" id="PF00126">
    <property type="entry name" value="HTH_1"/>
    <property type="match status" value="1"/>
</dbReference>
<evidence type="ECO:0000313" key="7">
    <source>
        <dbReference type="Proteomes" id="UP001241472"/>
    </source>
</evidence>
<keyword evidence="3 6" id="KW-0238">DNA-binding</keyword>
<protein>
    <submittedName>
        <fullName evidence="6">DNA-binding transcriptional LysR family regulator</fullName>
    </submittedName>
</protein>
<comment type="similarity">
    <text evidence="1">Belongs to the LysR transcriptional regulatory family.</text>
</comment>
<dbReference type="SUPFAM" id="SSF46785">
    <property type="entry name" value="Winged helix' DNA-binding domain"/>
    <property type="match status" value="1"/>
</dbReference>
<evidence type="ECO:0000256" key="2">
    <source>
        <dbReference type="ARBA" id="ARBA00023015"/>
    </source>
</evidence>
<evidence type="ECO:0000256" key="4">
    <source>
        <dbReference type="ARBA" id="ARBA00023163"/>
    </source>
</evidence>
<dbReference type="PANTHER" id="PTHR30579">
    <property type="entry name" value="TRANSCRIPTIONAL REGULATOR"/>
    <property type="match status" value="1"/>
</dbReference>
<organism evidence="6 7">
    <name type="scientific">Neorhizobium huautlense</name>
    <dbReference type="NCBI Taxonomy" id="67774"/>
    <lineage>
        <taxon>Bacteria</taxon>
        <taxon>Pseudomonadati</taxon>
        <taxon>Pseudomonadota</taxon>
        <taxon>Alphaproteobacteria</taxon>
        <taxon>Hyphomicrobiales</taxon>
        <taxon>Rhizobiaceae</taxon>
        <taxon>Rhizobium/Agrobacterium group</taxon>
        <taxon>Neorhizobium</taxon>
    </lineage>
</organism>
<keyword evidence="7" id="KW-1185">Reference proteome</keyword>
<dbReference type="InterPro" id="IPR036390">
    <property type="entry name" value="WH_DNA-bd_sf"/>
</dbReference>
<dbReference type="Gene3D" id="1.10.10.10">
    <property type="entry name" value="Winged helix-like DNA-binding domain superfamily/Winged helix DNA-binding domain"/>
    <property type="match status" value="1"/>
</dbReference>
<gene>
    <name evidence="6" type="ORF">J2T09_004906</name>
</gene>
<dbReference type="InterPro" id="IPR000847">
    <property type="entry name" value="LysR_HTH_N"/>
</dbReference>
<evidence type="ECO:0000256" key="3">
    <source>
        <dbReference type="ARBA" id="ARBA00023125"/>
    </source>
</evidence>
<name>A0ABT9Q165_9HYPH</name>
<evidence type="ECO:0000256" key="1">
    <source>
        <dbReference type="ARBA" id="ARBA00009437"/>
    </source>
</evidence>
<dbReference type="PANTHER" id="PTHR30579:SF7">
    <property type="entry name" value="HTH-TYPE TRANSCRIPTIONAL REGULATOR LRHA-RELATED"/>
    <property type="match status" value="1"/>
</dbReference>
<sequence length="281" mass="31142">MEANFDIRLLRMFIEVAETGVVSKAAGRLARTQAAVSMQLQRIEQDLGARLLVRSSRGVSLTDAGSSFLAYARKTVALTEDMHRGLADRRLAGRVRIGLFEDLAFTRLPAALADFRRKHPHVKIELISSYSKELARSLKEGQADLVIADPARFTEPPTSFISRRLVWCASRLIDLDEGVSLPIILFDTQCSWQDRMLSDLAENNIDWHVGCKVKTLPAMLSALRAGLGLGLLFPEAVPLDCELIDGRHGLPNAPAAEFGVFFGKDASQHVQKLALFLRQDY</sequence>
<accession>A0ABT9Q165</accession>
<dbReference type="InterPro" id="IPR050176">
    <property type="entry name" value="LTTR"/>
</dbReference>
<dbReference type="Proteomes" id="UP001241472">
    <property type="component" value="Unassembled WGS sequence"/>
</dbReference>